<keyword evidence="3" id="KW-0325">Glycoprotein</keyword>
<evidence type="ECO:0000256" key="3">
    <source>
        <dbReference type="ARBA" id="ARBA00023180"/>
    </source>
</evidence>
<dbReference type="SMART" id="SM00191">
    <property type="entry name" value="Int_alpha"/>
    <property type="match status" value="3"/>
</dbReference>
<dbReference type="Gene3D" id="2.130.10.130">
    <property type="entry name" value="Integrin alpha, N-terminal"/>
    <property type="match status" value="2"/>
</dbReference>
<evidence type="ECO:0000256" key="2">
    <source>
        <dbReference type="ARBA" id="ARBA00022737"/>
    </source>
</evidence>
<keyword evidence="2" id="KW-0677">Repeat</keyword>
<comment type="caution">
    <text evidence="4">The sequence shown here is derived from an EMBL/GenBank/DDBJ whole genome shotgun (WGS) entry which is preliminary data.</text>
</comment>
<dbReference type="InterPro" id="IPR013517">
    <property type="entry name" value="FG-GAP"/>
</dbReference>
<proteinExistence type="predicted"/>
<keyword evidence="1" id="KW-0732">Signal</keyword>
<name>A0ABW3E857_9ACTN</name>
<dbReference type="InterPro" id="IPR028994">
    <property type="entry name" value="Integrin_alpha_N"/>
</dbReference>
<keyword evidence="5" id="KW-1185">Reference proteome</keyword>
<evidence type="ECO:0000313" key="4">
    <source>
        <dbReference type="EMBL" id="MFD0891216.1"/>
    </source>
</evidence>
<evidence type="ECO:0000256" key="1">
    <source>
        <dbReference type="ARBA" id="ARBA00022729"/>
    </source>
</evidence>
<dbReference type="Proteomes" id="UP001597024">
    <property type="component" value="Unassembled WGS sequence"/>
</dbReference>
<feature type="non-terminal residue" evidence="4">
    <location>
        <position position="1"/>
    </location>
</feature>
<evidence type="ECO:0000313" key="5">
    <source>
        <dbReference type="Proteomes" id="UP001597024"/>
    </source>
</evidence>
<dbReference type="PANTHER" id="PTHR36220">
    <property type="entry name" value="UNNAMED PRODUCT"/>
    <property type="match status" value="1"/>
</dbReference>
<reference evidence="5" key="1">
    <citation type="journal article" date="2019" name="Int. J. Syst. Evol. Microbiol.">
        <title>The Global Catalogue of Microorganisms (GCM) 10K type strain sequencing project: providing services to taxonomists for standard genome sequencing and annotation.</title>
        <authorList>
            <consortium name="The Broad Institute Genomics Platform"/>
            <consortium name="The Broad Institute Genome Sequencing Center for Infectious Disease"/>
            <person name="Wu L."/>
            <person name="Ma J."/>
        </authorList>
    </citation>
    <scope>NUCLEOTIDE SEQUENCE [LARGE SCALE GENOMIC DNA]</scope>
    <source>
        <strain evidence="5">CCUG 62974</strain>
    </source>
</reference>
<accession>A0ABW3E857</accession>
<dbReference type="Pfam" id="PF14312">
    <property type="entry name" value="FG-GAP_2"/>
    <property type="match status" value="1"/>
</dbReference>
<dbReference type="PANTHER" id="PTHR36220:SF1">
    <property type="entry name" value="GAMMA TUBULIN COMPLEX COMPONENT C-TERMINAL DOMAIN-CONTAINING PROTEIN"/>
    <property type="match status" value="1"/>
</dbReference>
<dbReference type="EMBL" id="JBHTHX010003001">
    <property type="protein sequence ID" value="MFD0891216.1"/>
    <property type="molecule type" value="Genomic_DNA"/>
</dbReference>
<protein>
    <submittedName>
        <fullName evidence="4">FG-GAP repeat protein</fullName>
    </submittedName>
</protein>
<gene>
    <name evidence="4" type="ORF">ACFQ08_42270</name>
</gene>
<organism evidence="4 5">
    <name type="scientific">Streptosporangium algeriense</name>
    <dbReference type="NCBI Taxonomy" id="1682748"/>
    <lineage>
        <taxon>Bacteria</taxon>
        <taxon>Bacillati</taxon>
        <taxon>Actinomycetota</taxon>
        <taxon>Actinomycetes</taxon>
        <taxon>Streptosporangiales</taxon>
        <taxon>Streptosporangiaceae</taxon>
        <taxon>Streptosporangium</taxon>
    </lineage>
</organism>
<sequence length="233" mass="23540">IVYGTAGRPLVRLLSSSPEAGAHFGWSLAVGRGTLAVGAPHEDADGAEDSGAVHLFEVGAGHGEGRRISQDTPGVPGSGEPGDMFGWSVAVGRMGGLRDAVDLAVGAPYDNDDGTGRQEGGGGADTGSIAVVFDVSGAKDVHTSRKWDLRRIVETHPGDRFGYAMAYAEEGDVGYLAVGAPLGDGGGVRDSGLVRLFRSSATEEITPLTTLGQGAKGAPGDGYGFSLALTGEG</sequence>
<feature type="non-terminal residue" evidence="4">
    <location>
        <position position="233"/>
    </location>
</feature>
<dbReference type="InterPro" id="IPR013519">
    <property type="entry name" value="Int_alpha_beta-p"/>
</dbReference>
<dbReference type="PROSITE" id="PS51470">
    <property type="entry name" value="FG_GAP"/>
    <property type="match status" value="2"/>
</dbReference>